<gene>
    <name evidence="2" type="ORF">OTI717_LOCUS11508</name>
    <name evidence="1" type="ORF">RFH988_LOCUS23680</name>
</gene>
<name>A0A818TMX8_9BILA</name>
<evidence type="ECO:0000313" key="2">
    <source>
        <dbReference type="EMBL" id="CAF3685407.1"/>
    </source>
</evidence>
<sequence>MNYLTICTPMYSACYSCVSIENSVLFNRKQSAVNCRKVRQRAFDHFYCSTEFISSTVSIIKCDVIPSQLVI</sequence>
<evidence type="ECO:0000313" key="1">
    <source>
        <dbReference type="EMBL" id="CAF1184156.1"/>
    </source>
</evidence>
<dbReference type="AlphaFoldDB" id="A0A818TMX8"/>
<dbReference type="EMBL" id="CAJOAX010001098">
    <property type="protein sequence ID" value="CAF3685407.1"/>
    <property type="molecule type" value="Genomic_DNA"/>
</dbReference>
<organism evidence="2 3">
    <name type="scientific">Rotaria sordida</name>
    <dbReference type="NCBI Taxonomy" id="392033"/>
    <lineage>
        <taxon>Eukaryota</taxon>
        <taxon>Metazoa</taxon>
        <taxon>Spiralia</taxon>
        <taxon>Gnathifera</taxon>
        <taxon>Rotifera</taxon>
        <taxon>Eurotatoria</taxon>
        <taxon>Bdelloidea</taxon>
        <taxon>Philodinida</taxon>
        <taxon>Philodinidae</taxon>
        <taxon>Rotaria</taxon>
    </lineage>
</organism>
<accession>A0A818TMX8</accession>
<dbReference type="EMBL" id="CAJNOO010001661">
    <property type="protein sequence ID" value="CAF1184156.1"/>
    <property type="molecule type" value="Genomic_DNA"/>
</dbReference>
<dbReference type="Proteomes" id="UP000663823">
    <property type="component" value="Unassembled WGS sequence"/>
</dbReference>
<evidence type="ECO:0000313" key="3">
    <source>
        <dbReference type="Proteomes" id="UP000663823"/>
    </source>
</evidence>
<dbReference type="Proteomes" id="UP000663882">
    <property type="component" value="Unassembled WGS sequence"/>
</dbReference>
<protein>
    <submittedName>
        <fullName evidence="2">Uncharacterized protein</fullName>
    </submittedName>
</protein>
<proteinExistence type="predicted"/>
<reference evidence="2" key="1">
    <citation type="submission" date="2021-02" db="EMBL/GenBank/DDBJ databases">
        <authorList>
            <person name="Nowell W R."/>
        </authorList>
    </citation>
    <scope>NUCLEOTIDE SEQUENCE</scope>
</reference>
<comment type="caution">
    <text evidence="2">The sequence shown here is derived from an EMBL/GenBank/DDBJ whole genome shotgun (WGS) entry which is preliminary data.</text>
</comment>